<dbReference type="EMBL" id="CP016757">
    <property type="protein sequence ID" value="ANZ45307.1"/>
    <property type="molecule type" value="Genomic_DNA"/>
</dbReference>
<proteinExistence type="predicted"/>
<accession>A0A1B2I5T1</accession>
<evidence type="ECO:0000313" key="2">
    <source>
        <dbReference type="EMBL" id="ANZ45307.1"/>
    </source>
</evidence>
<evidence type="ECO:0000313" key="3">
    <source>
        <dbReference type="Proteomes" id="UP000093044"/>
    </source>
</evidence>
<dbReference type="STRING" id="1197717.BED41_09650"/>
<dbReference type="InterPro" id="IPR001387">
    <property type="entry name" value="Cro/C1-type_HTH"/>
</dbReference>
<sequence>MGKNIPDSQNVFNIAQALKVPVSALICKEDKDYPPLFPEKIPGESQDKEIISAAFSGKEDNQSRKDIIKQIVMDIFDAQEKISGALSCVEELNDISAANAELLDWHLRYLENRISLAREKLAAVIDLHK</sequence>
<dbReference type="AlphaFoldDB" id="A0A1B2I5T1"/>
<feature type="domain" description="HTH cro/C1-type" evidence="1">
    <location>
        <begin position="2"/>
        <end position="25"/>
    </location>
</feature>
<evidence type="ECO:0000259" key="1">
    <source>
        <dbReference type="PROSITE" id="PS50943"/>
    </source>
</evidence>
<dbReference type="KEGG" id="cpor:BED41_09650"/>
<protein>
    <recommendedName>
        <fullName evidence="1">HTH cro/C1-type domain-containing protein</fullName>
    </recommendedName>
</protein>
<dbReference type="PROSITE" id="PS50943">
    <property type="entry name" value="HTH_CROC1"/>
    <property type="match status" value="1"/>
</dbReference>
<keyword evidence="3" id="KW-1185">Reference proteome</keyword>
<organism evidence="2 3">
    <name type="scientific">Cloacibacillus porcorum</name>
    <dbReference type="NCBI Taxonomy" id="1197717"/>
    <lineage>
        <taxon>Bacteria</taxon>
        <taxon>Thermotogati</taxon>
        <taxon>Synergistota</taxon>
        <taxon>Synergistia</taxon>
        <taxon>Synergistales</taxon>
        <taxon>Synergistaceae</taxon>
        <taxon>Cloacibacillus</taxon>
    </lineage>
</organism>
<name>A0A1B2I5T1_9BACT</name>
<reference evidence="2" key="1">
    <citation type="submission" date="2016-08" db="EMBL/GenBank/DDBJ databases">
        <title>Complete genome of Cloacibacillus porcorum.</title>
        <authorList>
            <person name="Looft T."/>
            <person name="Bayles D.O."/>
            <person name="Alt D.P."/>
        </authorList>
    </citation>
    <scope>NUCLEOTIDE SEQUENCE [LARGE SCALE GENOMIC DNA]</scope>
    <source>
        <strain evidence="2">CL-84</strain>
    </source>
</reference>
<gene>
    <name evidence="2" type="ORF">BED41_09650</name>
</gene>
<dbReference type="Proteomes" id="UP000093044">
    <property type="component" value="Chromosome"/>
</dbReference>